<keyword evidence="2" id="KW-1185">Reference proteome</keyword>
<feature type="non-terminal residue" evidence="1">
    <location>
        <position position="1"/>
    </location>
</feature>
<dbReference type="Pfam" id="PF13975">
    <property type="entry name" value="gag-asp_proteas"/>
    <property type="match status" value="1"/>
</dbReference>
<dbReference type="SUPFAM" id="SSF50630">
    <property type="entry name" value="Acid proteases"/>
    <property type="match status" value="1"/>
</dbReference>
<name>A0ABD2MT20_9CUCU</name>
<evidence type="ECO:0000313" key="1">
    <source>
        <dbReference type="EMBL" id="KAL3269534.1"/>
    </source>
</evidence>
<proteinExistence type="predicted"/>
<sequence>GHKSTHSSYAPEKVIRGATSDRSSLYVFGYVNDKPVHLFLGAGATETFIRPDVSLCQKPTRRKVPVKLRTATGQEIPTHGIMRVNFEIGSRVFRHEVIAAYITEKVILGMDIIKRYGFNLDLKKDVLRIDNEEILFSDTVNDVLKVHLCEELRYQGCRKLW</sequence>
<reference evidence="1 2" key="1">
    <citation type="journal article" date="2021" name="BMC Biol.">
        <title>Horizontally acquired antibacterial genes associated with adaptive radiation of ladybird beetles.</title>
        <authorList>
            <person name="Li H.S."/>
            <person name="Tang X.F."/>
            <person name="Huang Y.H."/>
            <person name="Xu Z.Y."/>
            <person name="Chen M.L."/>
            <person name="Du X.Y."/>
            <person name="Qiu B.Y."/>
            <person name="Chen P.T."/>
            <person name="Zhang W."/>
            <person name="Slipinski A."/>
            <person name="Escalona H.E."/>
            <person name="Waterhouse R.M."/>
            <person name="Zwick A."/>
            <person name="Pang H."/>
        </authorList>
    </citation>
    <scope>NUCLEOTIDE SEQUENCE [LARGE SCALE GENOMIC DNA]</scope>
    <source>
        <strain evidence="1">SYSU2018</strain>
    </source>
</reference>
<dbReference type="AlphaFoldDB" id="A0ABD2MT20"/>
<dbReference type="Proteomes" id="UP001516400">
    <property type="component" value="Unassembled WGS sequence"/>
</dbReference>
<dbReference type="Gene3D" id="2.40.70.10">
    <property type="entry name" value="Acid Proteases"/>
    <property type="match status" value="1"/>
</dbReference>
<dbReference type="InterPro" id="IPR021109">
    <property type="entry name" value="Peptidase_aspartic_dom_sf"/>
</dbReference>
<gene>
    <name evidence="1" type="ORF">HHI36_008600</name>
</gene>
<protein>
    <submittedName>
        <fullName evidence="1">Uncharacterized protein</fullName>
    </submittedName>
</protein>
<organism evidence="1 2">
    <name type="scientific">Cryptolaemus montrouzieri</name>
    <dbReference type="NCBI Taxonomy" id="559131"/>
    <lineage>
        <taxon>Eukaryota</taxon>
        <taxon>Metazoa</taxon>
        <taxon>Ecdysozoa</taxon>
        <taxon>Arthropoda</taxon>
        <taxon>Hexapoda</taxon>
        <taxon>Insecta</taxon>
        <taxon>Pterygota</taxon>
        <taxon>Neoptera</taxon>
        <taxon>Endopterygota</taxon>
        <taxon>Coleoptera</taxon>
        <taxon>Polyphaga</taxon>
        <taxon>Cucujiformia</taxon>
        <taxon>Coccinelloidea</taxon>
        <taxon>Coccinellidae</taxon>
        <taxon>Scymninae</taxon>
        <taxon>Scymnini</taxon>
        <taxon>Cryptolaemus</taxon>
    </lineage>
</organism>
<accession>A0ABD2MT20</accession>
<comment type="caution">
    <text evidence="1">The sequence shown here is derived from an EMBL/GenBank/DDBJ whole genome shotgun (WGS) entry which is preliminary data.</text>
</comment>
<dbReference type="EMBL" id="JABFTP020000021">
    <property type="protein sequence ID" value="KAL3269534.1"/>
    <property type="molecule type" value="Genomic_DNA"/>
</dbReference>
<evidence type="ECO:0000313" key="2">
    <source>
        <dbReference type="Proteomes" id="UP001516400"/>
    </source>
</evidence>